<dbReference type="Pfam" id="PF07705">
    <property type="entry name" value="CARDB"/>
    <property type="match status" value="2"/>
</dbReference>
<evidence type="ECO:0000313" key="3">
    <source>
        <dbReference type="Proteomes" id="UP000178448"/>
    </source>
</evidence>
<dbReference type="Proteomes" id="UP000178448">
    <property type="component" value="Unassembled WGS sequence"/>
</dbReference>
<protein>
    <recommendedName>
        <fullName evidence="1">CARDB domain-containing protein</fullName>
    </recommendedName>
</protein>
<feature type="domain" description="CARDB" evidence="1">
    <location>
        <begin position="92"/>
        <end position="192"/>
    </location>
</feature>
<reference evidence="2 3" key="1">
    <citation type="journal article" date="2016" name="Nat. Commun.">
        <title>Thousands of microbial genomes shed light on interconnected biogeochemical processes in an aquifer system.</title>
        <authorList>
            <person name="Anantharaman K."/>
            <person name="Brown C.T."/>
            <person name="Hug L.A."/>
            <person name="Sharon I."/>
            <person name="Castelle C.J."/>
            <person name="Probst A.J."/>
            <person name="Thomas B.C."/>
            <person name="Singh A."/>
            <person name="Wilkins M.J."/>
            <person name="Karaoz U."/>
            <person name="Brodie E.L."/>
            <person name="Williams K.H."/>
            <person name="Hubbard S.S."/>
            <person name="Banfield J.F."/>
        </authorList>
    </citation>
    <scope>NUCLEOTIDE SEQUENCE [LARGE SCALE GENOMIC DNA]</scope>
</reference>
<name>A0A1F5YXD2_9BACT</name>
<organism evidence="2 3">
    <name type="scientific">Candidatus Gottesmanbacteria bacterium RBG_16_52_11</name>
    <dbReference type="NCBI Taxonomy" id="1798374"/>
    <lineage>
        <taxon>Bacteria</taxon>
        <taxon>Candidatus Gottesmaniibacteriota</taxon>
    </lineage>
</organism>
<dbReference type="AlphaFoldDB" id="A0A1F5YXD2"/>
<dbReference type="InterPro" id="IPR011635">
    <property type="entry name" value="CARDB"/>
</dbReference>
<dbReference type="Gene3D" id="2.60.40.10">
    <property type="entry name" value="Immunoglobulins"/>
    <property type="match status" value="2"/>
</dbReference>
<evidence type="ECO:0000259" key="1">
    <source>
        <dbReference type="Pfam" id="PF07705"/>
    </source>
</evidence>
<comment type="caution">
    <text evidence="2">The sequence shown here is derived from an EMBL/GenBank/DDBJ whole genome shotgun (WGS) entry which is preliminary data.</text>
</comment>
<proteinExistence type="predicted"/>
<evidence type="ECO:0000313" key="2">
    <source>
        <dbReference type="EMBL" id="OGG04860.1"/>
    </source>
</evidence>
<dbReference type="EMBL" id="MFJD01000001">
    <property type="protein sequence ID" value="OGG04860.1"/>
    <property type="molecule type" value="Genomic_DNA"/>
</dbReference>
<feature type="domain" description="CARDB" evidence="1">
    <location>
        <begin position="205"/>
        <end position="307"/>
    </location>
</feature>
<gene>
    <name evidence="2" type="ORF">A2Z33_06175</name>
</gene>
<accession>A0A1F5YXD2</accession>
<dbReference type="InterPro" id="IPR013783">
    <property type="entry name" value="Ig-like_fold"/>
</dbReference>
<sequence>MSFQKTSLSAIASAASSLGIITNSETATREGKLVDVFTAQEKLKLFGFIPITSRVEFEIDQETNGLRRIHRPWWSFLAIKPDWGTFFQKVGPNLTITDVTWDKKSYHAGDTANIHFKIKNTGTKYFLGHYDVVWREGEKPLGYKEDFYTSLEPGESVDFLYFQPWSYECDKPIFLEIDEKNEIKETDKSDNVWQGVTHCAPTTGPDLTVNQLKMNNSFYPYTEKRIGVQNNVKYVIQNIGTDVSVKTRALMRTTGGQYLALIDVPPLAPSLQFTGEVHYTPNDCNPIELLIDTENKNTEPNEDNNYAVESPEIVDHCKKGPDMSFGIHYYTLKDGSGFKPHQNGEPLLFQVELLNSATDQTWGCAHNVTLAVYEDDKLFSTFNEGNFGFGDNCPKSGGVGGTYDHPTSNKTQKFWYPAKCGATLSFVIDPDITFSDIDRSNNTWSQPIECQ</sequence>